<feature type="domain" description="FAD/NAD(P)-binding" evidence="4">
    <location>
        <begin position="2"/>
        <end position="68"/>
    </location>
</feature>
<keyword evidence="3" id="KW-0274">FAD</keyword>
<evidence type="ECO:0000313" key="5">
    <source>
        <dbReference type="EMBL" id="MEC5424856.1"/>
    </source>
</evidence>
<evidence type="ECO:0000256" key="1">
    <source>
        <dbReference type="ARBA" id="ARBA00001974"/>
    </source>
</evidence>
<proteinExistence type="predicted"/>
<comment type="caution">
    <text evidence="5">The sequence shown here is derived from an EMBL/GenBank/DDBJ whole genome shotgun (WGS) entry which is preliminary data.</text>
</comment>
<dbReference type="SUPFAM" id="SSF51905">
    <property type="entry name" value="FAD/NAD(P)-binding domain"/>
    <property type="match status" value="1"/>
</dbReference>
<evidence type="ECO:0000256" key="3">
    <source>
        <dbReference type="ARBA" id="ARBA00022827"/>
    </source>
</evidence>
<dbReference type="InterPro" id="IPR050260">
    <property type="entry name" value="FAD-bd_OxRdtase"/>
</dbReference>
<dbReference type="Pfam" id="PF07992">
    <property type="entry name" value="Pyr_redox_2"/>
    <property type="match status" value="1"/>
</dbReference>
<organism evidence="5 6">
    <name type="scientific">Virgibacillus tibetensis</name>
    <dbReference type="NCBI Taxonomy" id="3042313"/>
    <lineage>
        <taxon>Bacteria</taxon>
        <taxon>Bacillati</taxon>
        <taxon>Bacillota</taxon>
        <taxon>Bacilli</taxon>
        <taxon>Bacillales</taxon>
        <taxon>Bacillaceae</taxon>
        <taxon>Virgibacillus</taxon>
    </lineage>
</organism>
<dbReference type="InterPro" id="IPR023753">
    <property type="entry name" value="FAD/NAD-binding_dom"/>
</dbReference>
<dbReference type="PANTHER" id="PTHR43429:SF3">
    <property type="entry name" value="NITRITE REDUCTASE [NAD(P)H]"/>
    <property type="match status" value="1"/>
</dbReference>
<dbReference type="Gene3D" id="3.50.50.60">
    <property type="entry name" value="FAD/NAD(P)-binding domain"/>
    <property type="match status" value="2"/>
</dbReference>
<evidence type="ECO:0000259" key="4">
    <source>
        <dbReference type="Pfam" id="PF07992"/>
    </source>
</evidence>
<keyword evidence="6" id="KW-1185">Reference proteome</keyword>
<gene>
    <name evidence="5" type="ORF">QGM71_15325</name>
</gene>
<evidence type="ECO:0000256" key="2">
    <source>
        <dbReference type="ARBA" id="ARBA00022630"/>
    </source>
</evidence>
<dbReference type="Proteomes" id="UP001335737">
    <property type="component" value="Unassembled WGS sequence"/>
</dbReference>
<dbReference type="EMBL" id="JARZFX010000008">
    <property type="protein sequence ID" value="MEC5424856.1"/>
    <property type="molecule type" value="Genomic_DNA"/>
</dbReference>
<dbReference type="InterPro" id="IPR036188">
    <property type="entry name" value="FAD/NAD-bd_sf"/>
</dbReference>
<sequence length="68" mass="7398">MLGEGVKSFKNNGAKVVTQNGLEVETDLIFLSIEVRPENELAVEAGLHMGERGGILVNDYLQTNDPNI</sequence>
<keyword evidence="2" id="KW-0285">Flavoprotein</keyword>
<accession>A0ABU6KID8</accession>
<evidence type="ECO:0000313" key="6">
    <source>
        <dbReference type="Proteomes" id="UP001335737"/>
    </source>
</evidence>
<reference evidence="5 6" key="1">
    <citation type="journal article" date="2024" name="Int. J. Syst. Evol. Microbiol.">
        <title>Virgibacillus tibetensis sp. nov., isolated from salt lake on the Tibetan Plateau of China.</title>
        <authorList>
            <person name="Phurbu D."/>
            <person name="Liu Z.-X."/>
            <person name="Wang R."/>
            <person name="Zheng Y.-Y."/>
            <person name="Liu H.-C."/>
            <person name="Zhou Y.-G."/>
            <person name="Yu Y.-J."/>
            <person name="Li A.-H."/>
        </authorList>
    </citation>
    <scope>NUCLEOTIDE SEQUENCE [LARGE SCALE GENOMIC DNA]</scope>
    <source>
        <strain evidence="5 6">C22-A2</strain>
    </source>
</reference>
<comment type="cofactor">
    <cofactor evidence="1">
        <name>FAD</name>
        <dbReference type="ChEBI" id="CHEBI:57692"/>
    </cofactor>
</comment>
<dbReference type="PANTHER" id="PTHR43429">
    <property type="entry name" value="PYRIDINE NUCLEOTIDE-DISULFIDE OXIDOREDUCTASE DOMAIN-CONTAINING"/>
    <property type="match status" value="1"/>
</dbReference>
<protein>
    <submittedName>
        <fullName evidence="5">FAD-dependent oxidoreductase</fullName>
    </submittedName>
</protein>
<name>A0ABU6KID8_9BACI</name>